<keyword evidence="1" id="KW-0238">DNA-binding</keyword>
<feature type="domain" description="HTH cro/C1-type" evidence="2">
    <location>
        <begin position="4"/>
        <end position="58"/>
    </location>
</feature>
<dbReference type="PROSITE" id="PS50943">
    <property type="entry name" value="HTH_CROC1"/>
    <property type="match status" value="1"/>
</dbReference>
<proteinExistence type="predicted"/>
<dbReference type="CDD" id="cd00093">
    <property type="entry name" value="HTH_XRE"/>
    <property type="match status" value="1"/>
</dbReference>
<dbReference type="AlphaFoldDB" id="A0A413SAQ1"/>
<reference evidence="3 4" key="1">
    <citation type="submission" date="2018-08" db="EMBL/GenBank/DDBJ databases">
        <title>A genome reference for cultivated species of the human gut microbiota.</title>
        <authorList>
            <person name="Zou Y."/>
            <person name="Xue W."/>
            <person name="Luo G."/>
        </authorList>
    </citation>
    <scope>NUCLEOTIDE SEQUENCE [LARGE SCALE GENOMIC DNA]</scope>
    <source>
        <strain evidence="3 4">AM43-11</strain>
    </source>
</reference>
<accession>A0A413SAQ1</accession>
<dbReference type="Proteomes" id="UP000284465">
    <property type="component" value="Unassembled WGS sequence"/>
</dbReference>
<evidence type="ECO:0000256" key="1">
    <source>
        <dbReference type="ARBA" id="ARBA00023125"/>
    </source>
</evidence>
<evidence type="ECO:0000313" key="3">
    <source>
        <dbReference type="EMBL" id="RHA60667.1"/>
    </source>
</evidence>
<dbReference type="Gene3D" id="1.10.260.40">
    <property type="entry name" value="lambda repressor-like DNA-binding domains"/>
    <property type="match status" value="1"/>
</dbReference>
<dbReference type="RefSeq" id="WP_118592520.1">
    <property type="nucleotide sequence ID" value="NZ_QSFP01000049.1"/>
</dbReference>
<evidence type="ECO:0000313" key="4">
    <source>
        <dbReference type="Proteomes" id="UP000284465"/>
    </source>
</evidence>
<dbReference type="PANTHER" id="PTHR46558:SF11">
    <property type="entry name" value="HTH-TYPE TRANSCRIPTIONAL REGULATOR XRE"/>
    <property type="match status" value="1"/>
</dbReference>
<name>A0A413SAQ1_9FIRM</name>
<organism evidence="3 4">
    <name type="scientific">Roseburia intestinalis</name>
    <dbReference type="NCBI Taxonomy" id="166486"/>
    <lineage>
        <taxon>Bacteria</taxon>
        <taxon>Bacillati</taxon>
        <taxon>Bacillota</taxon>
        <taxon>Clostridia</taxon>
        <taxon>Lachnospirales</taxon>
        <taxon>Lachnospiraceae</taxon>
        <taxon>Roseburia</taxon>
    </lineage>
</organism>
<dbReference type="PANTHER" id="PTHR46558">
    <property type="entry name" value="TRACRIPTIONAL REGULATORY PROTEIN-RELATED-RELATED"/>
    <property type="match status" value="1"/>
</dbReference>
<dbReference type="InterPro" id="IPR010982">
    <property type="entry name" value="Lambda_DNA-bd_dom_sf"/>
</dbReference>
<comment type="caution">
    <text evidence="3">The sequence shown here is derived from an EMBL/GenBank/DDBJ whole genome shotgun (WGS) entry which is preliminary data.</text>
</comment>
<protein>
    <submittedName>
        <fullName evidence="3">XRE family transcriptional regulator</fullName>
    </submittedName>
</protein>
<gene>
    <name evidence="3" type="ORF">DW927_20025</name>
</gene>
<dbReference type="Pfam" id="PF01381">
    <property type="entry name" value="HTH_3"/>
    <property type="match status" value="1"/>
</dbReference>
<sequence length="106" mass="12440">MIRLKELREAKHMSQQAVADVFHVTQQTIFKYEHALAEPDLDVILHMADFFGTSVDYLIGYTDVPFRYEVYPKDSITQSEQRVLEYYRRLSPKVQTLVQALADENE</sequence>
<dbReference type="EMBL" id="QSFP01000049">
    <property type="protein sequence ID" value="RHA60667.1"/>
    <property type="molecule type" value="Genomic_DNA"/>
</dbReference>
<dbReference type="InterPro" id="IPR001387">
    <property type="entry name" value="Cro/C1-type_HTH"/>
</dbReference>
<dbReference type="GO" id="GO:0003677">
    <property type="term" value="F:DNA binding"/>
    <property type="evidence" value="ECO:0007669"/>
    <property type="project" value="UniProtKB-KW"/>
</dbReference>
<evidence type="ECO:0000259" key="2">
    <source>
        <dbReference type="PROSITE" id="PS50943"/>
    </source>
</evidence>
<dbReference type="SUPFAM" id="SSF47413">
    <property type="entry name" value="lambda repressor-like DNA-binding domains"/>
    <property type="match status" value="1"/>
</dbReference>
<dbReference type="SMART" id="SM00530">
    <property type="entry name" value="HTH_XRE"/>
    <property type="match status" value="1"/>
</dbReference>